<dbReference type="InterPro" id="IPR021391">
    <property type="entry name" value="DUF3027"/>
</dbReference>
<feature type="compositionally biased region" description="Basic residues" evidence="1">
    <location>
        <begin position="131"/>
        <end position="140"/>
    </location>
</feature>
<gene>
    <name evidence="2" type="ORF">UFOPK2032_00623</name>
</gene>
<proteinExistence type="predicted"/>
<sequence length="156" mass="17250">MLRRLKKPQHQAFAETAAKENAPAGGVGKFLGIVDEGSSVTSYRFEGKLEGYKGWEWNVVVFQGKKPSPPTVSEIVLLPGKESIVAPEWVPWSDRRAELDKSLAVESAVSNLEEPEDTKADSEDAGERPPIGKRLRKRLIKKQDANKGKKPRKGSK</sequence>
<evidence type="ECO:0000256" key="1">
    <source>
        <dbReference type="SAM" id="MobiDB-lite"/>
    </source>
</evidence>
<feature type="region of interest" description="Disordered" evidence="1">
    <location>
        <begin position="108"/>
        <end position="156"/>
    </location>
</feature>
<name>A0A6J6J340_9ZZZZ</name>
<dbReference type="AlphaFoldDB" id="A0A6J6J340"/>
<feature type="compositionally biased region" description="Basic and acidic residues" evidence="1">
    <location>
        <begin position="117"/>
        <end position="127"/>
    </location>
</feature>
<dbReference type="Pfam" id="PF11228">
    <property type="entry name" value="DUF3027"/>
    <property type="match status" value="1"/>
</dbReference>
<dbReference type="EMBL" id="CAEZVM010000017">
    <property type="protein sequence ID" value="CAB4631291.1"/>
    <property type="molecule type" value="Genomic_DNA"/>
</dbReference>
<accession>A0A6J6J340</accession>
<evidence type="ECO:0000313" key="2">
    <source>
        <dbReference type="EMBL" id="CAB4631291.1"/>
    </source>
</evidence>
<reference evidence="2" key="1">
    <citation type="submission" date="2020-05" db="EMBL/GenBank/DDBJ databases">
        <authorList>
            <person name="Chiriac C."/>
            <person name="Salcher M."/>
            <person name="Ghai R."/>
            <person name="Kavagutti S V."/>
        </authorList>
    </citation>
    <scope>NUCLEOTIDE SEQUENCE</scope>
</reference>
<protein>
    <submittedName>
        <fullName evidence="2">Unannotated protein</fullName>
    </submittedName>
</protein>
<organism evidence="2">
    <name type="scientific">freshwater metagenome</name>
    <dbReference type="NCBI Taxonomy" id="449393"/>
    <lineage>
        <taxon>unclassified sequences</taxon>
        <taxon>metagenomes</taxon>
        <taxon>ecological metagenomes</taxon>
    </lineage>
</organism>